<proteinExistence type="inferred from homology"/>
<dbReference type="InterPro" id="IPR018635">
    <property type="entry name" value="UPF0319"/>
</dbReference>
<evidence type="ECO:0000256" key="3">
    <source>
        <dbReference type="SAM" id="SignalP"/>
    </source>
</evidence>
<dbReference type="EMBL" id="PYMC01000001">
    <property type="protein sequence ID" value="PSW07628.1"/>
    <property type="molecule type" value="Genomic_DNA"/>
</dbReference>
<dbReference type="AlphaFoldDB" id="A0A2T3N5A1"/>
<dbReference type="PANTHER" id="PTHR38108:SF1">
    <property type="entry name" value="UPF0319 PROTEIN YCCT"/>
    <property type="match status" value="1"/>
</dbReference>
<comment type="similarity">
    <text evidence="1">Belongs to the UPF0319 family.</text>
</comment>
<comment type="caution">
    <text evidence="4">The sequence shown here is derived from an EMBL/GenBank/DDBJ whole genome shotgun (WGS) entry which is preliminary data.</text>
</comment>
<gene>
    <name evidence="4" type="ORF">C9I89_02670</name>
</gene>
<reference evidence="4 5" key="1">
    <citation type="submission" date="2018-03" db="EMBL/GenBank/DDBJ databases">
        <title>Whole genome sequencing of Histamine producing bacteria.</title>
        <authorList>
            <person name="Butler K."/>
        </authorList>
    </citation>
    <scope>NUCLEOTIDE SEQUENCE [LARGE SCALE GENOMIC DNA]</scope>
    <source>
        <strain evidence="4 5">DSM 16190</strain>
    </source>
</reference>
<dbReference type="Proteomes" id="UP000240904">
    <property type="component" value="Unassembled WGS sequence"/>
</dbReference>
<name>A0A2T3N5A1_9GAMM</name>
<feature type="signal peptide" evidence="3">
    <location>
        <begin position="1"/>
        <end position="20"/>
    </location>
</feature>
<feature type="chain" id="PRO_5015692136" description="DUF2057 domain-containing protein" evidence="3">
    <location>
        <begin position="21"/>
        <end position="216"/>
    </location>
</feature>
<protein>
    <recommendedName>
        <fullName evidence="6">DUF2057 domain-containing protein</fullName>
    </recommendedName>
</protein>
<keyword evidence="5" id="KW-1185">Reference proteome</keyword>
<accession>A0A2T3N5A1</accession>
<dbReference type="Pfam" id="PF09829">
    <property type="entry name" value="DUF2057"/>
    <property type="match status" value="1"/>
</dbReference>
<dbReference type="RefSeq" id="WP_107281782.1">
    <property type="nucleotide sequence ID" value="NZ_PYMC01000001.1"/>
</dbReference>
<evidence type="ECO:0000256" key="1">
    <source>
        <dbReference type="ARBA" id="ARBA00008490"/>
    </source>
</evidence>
<sequence length="216" mass="24221">MKIKNIVTCSMISIFSLPIAADVKLELPKEVTVLSVNGKEGESGLLEFVNSSPDHINLPNGSNQIVYDVRKVYNKGSSQGKKYQSPPMVLSFNSIDSAVMMKVPQLNTLDSAREFDKKLTISLTDESGNSIEHRNIQLPINGFSINKNYSQLLESYNKTQIPQLKTVANSVINTTENKIKNNVSESSKLTILKDIFIQMEQEEKQEFLTWAINNIH</sequence>
<evidence type="ECO:0000313" key="4">
    <source>
        <dbReference type="EMBL" id="PSW07628.1"/>
    </source>
</evidence>
<dbReference type="PANTHER" id="PTHR38108">
    <property type="entry name" value="UPF0319 PROTEIN YCCT"/>
    <property type="match status" value="1"/>
</dbReference>
<evidence type="ECO:0000313" key="5">
    <source>
        <dbReference type="Proteomes" id="UP000240904"/>
    </source>
</evidence>
<dbReference type="OrthoDB" id="7058190at2"/>
<evidence type="ECO:0000256" key="2">
    <source>
        <dbReference type="ARBA" id="ARBA00022729"/>
    </source>
</evidence>
<evidence type="ECO:0008006" key="6">
    <source>
        <dbReference type="Google" id="ProtNLM"/>
    </source>
</evidence>
<keyword evidence="2 3" id="KW-0732">Signal</keyword>
<organism evidence="4 5">
    <name type="scientific">Photobacterium lipolyticum</name>
    <dbReference type="NCBI Taxonomy" id="266810"/>
    <lineage>
        <taxon>Bacteria</taxon>
        <taxon>Pseudomonadati</taxon>
        <taxon>Pseudomonadota</taxon>
        <taxon>Gammaproteobacteria</taxon>
        <taxon>Vibrionales</taxon>
        <taxon>Vibrionaceae</taxon>
        <taxon>Photobacterium</taxon>
    </lineage>
</organism>